<proteinExistence type="predicted"/>
<evidence type="ECO:0000256" key="1">
    <source>
        <dbReference type="SAM" id="MobiDB-lite"/>
    </source>
</evidence>
<keyword evidence="3" id="KW-1185">Reference proteome</keyword>
<dbReference type="EMBL" id="JBHRVA010000003">
    <property type="protein sequence ID" value="MFC3303409.1"/>
    <property type="molecule type" value="Genomic_DNA"/>
</dbReference>
<feature type="region of interest" description="Disordered" evidence="1">
    <location>
        <begin position="63"/>
        <end position="85"/>
    </location>
</feature>
<gene>
    <name evidence="2" type="ORF">ACFONP_11770</name>
</gene>
<comment type="caution">
    <text evidence="2">The sequence shown here is derived from an EMBL/GenBank/DDBJ whole genome shotgun (WGS) entry which is preliminary data.</text>
</comment>
<sequence length="120" mass="13107">MEETAIGKDGAPVLCKRFLRTTGSQAVEIDDQIPRRDPDEEPIDLDIGSCGFAETLLDEGQQRTGGDVRCHRENGDDERKGEAECRGPYQCTDGKPLRGVRADIGAHAFAAAFRSVFLVL</sequence>
<name>A0ABV7MFM3_9PROT</name>
<evidence type="ECO:0000313" key="2">
    <source>
        <dbReference type="EMBL" id="MFC3303409.1"/>
    </source>
</evidence>
<evidence type="ECO:0000313" key="3">
    <source>
        <dbReference type="Proteomes" id="UP001595607"/>
    </source>
</evidence>
<protein>
    <submittedName>
        <fullName evidence="2">Uncharacterized protein</fullName>
    </submittedName>
</protein>
<dbReference type="RefSeq" id="WP_373302870.1">
    <property type="nucleotide sequence ID" value="NZ_BMXU01000002.1"/>
</dbReference>
<accession>A0ABV7MFM3</accession>
<feature type="compositionally biased region" description="Basic and acidic residues" evidence="1">
    <location>
        <begin position="66"/>
        <end position="85"/>
    </location>
</feature>
<dbReference type="Proteomes" id="UP001595607">
    <property type="component" value="Unassembled WGS sequence"/>
</dbReference>
<reference evidence="3" key="1">
    <citation type="journal article" date="2019" name="Int. J. Syst. Evol. Microbiol.">
        <title>The Global Catalogue of Microorganisms (GCM) 10K type strain sequencing project: providing services to taxonomists for standard genome sequencing and annotation.</title>
        <authorList>
            <consortium name="The Broad Institute Genomics Platform"/>
            <consortium name="The Broad Institute Genome Sequencing Center for Infectious Disease"/>
            <person name="Wu L."/>
            <person name="Ma J."/>
        </authorList>
    </citation>
    <scope>NUCLEOTIDE SEQUENCE [LARGE SCALE GENOMIC DNA]</scope>
    <source>
        <strain evidence="3">KCTC 22245</strain>
    </source>
</reference>
<organism evidence="2 3">
    <name type="scientific">Parvularcula lutaonensis</name>
    <dbReference type="NCBI Taxonomy" id="491923"/>
    <lineage>
        <taxon>Bacteria</taxon>
        <taxon>Pseudomonadati</taxon>
        <taxon>Pseudomonadota</taxon>
        <taxon>Alphaproteobacteria</taxon>
        <taxon>Parvularculales</taxon>
        <taxon>Parvularculaceae</taxon>
        <taxon>Parvularcula</taxon>
    </lineage>
</organism>